<reference evidence="2 4" key="2">
    <citation type="journal article" date="2018" name="Plant J.">
        <title>The Physcomitrella patens chromosome-scale assembly reveals moss genome structure and evolution.</title>
        <authorList>
            <person name="Lang D."/>
            <person name="Ullrich K.K."/>
            <person name="Murat F."/>
            <person name="Fuchs J."/>
            <person name="Jenkins J."/>
            <person name="Haas F.B."/>
            <person name="Piednoel M."/>
            <person name="Gundlach H."/>
            <person name="Van Bel M."/>
            <person name="Meyberg R."/>
            <person name="Vives C."/>
            <person name="Morata J."/>
            <person name="Symeonidi A."/>
            <person name="Hiss M."/>
            <person name="Muchero W."/>
            <person name="Kamisugi Y."/>
            <person name="Saleh O."/>
            <person name="Blanc G."/>
            <person name="Decker E.L."/>
            <person name="van Gessel N."/>
            <person name="Grimwood J."/>
            <person name="Hayes R.D."/>
            <person name="Graham S.W."/>
            <person name="Gunter L.E."/>
            <person name="McDaniel S.F."/>
            <person name="Hoernstein S.N.W."/>
            <person name="Larsson A."/>
            <person name="Li F.W."/>
            <person name="Perroud P.F."/>
            <person name="Phillips J."/>
            <person name="Ranjan P."/>
            <person name="Rokshar D.S."/>
            <person name="Rothfels C.J."/>
            <person name="Schneider L."/>
            <person name="Shu S."/>
            <person name="Stevenson D.W."/>
            <person name="Thummler F."/>
            <person name="Tillich M."/>
            <person name="Villarreal Aguilar J.C."/>
            <person name="Widiez T."/>
            <person name="Wong G.K."/>
            <person name="Wymore A."/>
            <person name="Zhang Y."/>
            <person name="Zimmer A.D."/>
            <person name="Quatrano R.S."/>
            <person name="Mayer K.F.X."/>
            <person name="Goodstein D."/>
            <person name="Casacuberta J.M."/>
            <person name="Vandepoele K."/>
            <person name="Reski R."/>
            <person name="Cuming A.C."/>
            <person name="Tuskan G.A."/>
            <person name="Maumus F."/>
            <person name="Salse J."/>
            <person name="Schmutz J."/>
            <person name="Rensing S.A."/>
        </authorList>
    </citation>
    <scope>NUCLEOTIDE SEQUENCE [LARGE SCALE GENOMIC DNA]</scope>
    <source>
        <strain evidence="3 4">cv. Gransden 2004</strain>
    </source>
</reference>
<reference evidence="2 4" key="1">
    <citation type="journal article" date="2008" name="Science">
        <title>The Physcomitrella genome reveals evolutionary insights into the conquest of land by plants.</title>
        <authorList>
            <person name="Rensing S."/>
            <person name="Lang D."/>
            <person name="Zimmer A."/>
            <person name="Terry A."/>
            <person name="Salamov A."/>
            <person name="Shapiro H."/>
            <person name="Nishiyama T."/>
            <person name="Perroud P.-F."/>
            <person name="Lindquist E."/>
            <person name="Kamisugi Y."/>
            <person name="Tanahashi T."/>
            <person name="Sakakibara K."/>
            <person name="Fujita T."/>
            <person name="Oishi K."/>
            <person name="Shin-I T."/>
            <person name="Kuroki Y."/>
            <person name="Toyoda A."/>
            <person name="Suzuki Y."/>
            <person name="Hashimoto A."/>
            <person name="Yamaguchi K."/>
            <person name="Sugano A."/>
            <person name="Kohara Y."/>
            <person name="Fujiyama A."/>
            <person name="Anterola A."/>
            <person name="Aoki S."/>
            <person name="Ashton N."/>
            <person name="Barbazuk W.B."/>
            <person name="Barker E."/>
            <person name="Bennetzen J."/>
            <person name="Bezanilla M."/>
            <person name="Blankenship R."/>
            <person name="Cho S.H."/>
            <person name="Dutcher S."/>
            <person name="Estelle M."/>
            <person name="Fawcett J.A."/>
            <person name="Gundlach H."/>
            <person name="Hanada K."/>
            <person name="Heyl A."/>
            <person name="Hicks K.A."/>
            <person name="Hugh J."/>
            <person name="Lohr M."/>
            <person name="Mayer K."/>
            <person name="Melkozernov A."/>
            <person name="Murata T."/>
            <person name="Nelson D."/>
            <person name="Pils B."/>
            <person name="Prigge M."/>
            <person name="Reiss B."/>
            <person name="Renner T."/>
            <person name="Rombauts S."/>
            <person name="Rushton P."/>
            <person name="Sanderfoot A."/>
            <person name="Schween G."/>
            <person name="Shiu S.-H."/>
            <person name="Stueber K."/>
            <person name="Theodoulou F.L."/>
            <person name="Tu H."/>
            <person name="Van de Peer Y."/>
            <person name="Verrier P.J."/>
            <person name="Waters E."/>
            <person name="Wood A."/>
            <person name="Yang L."/>
            <person name="Cove D."/>
            <person name="Cuming A."/>
            <person name="Hasebe M."/>
            <person name="Lucas S."/>
            <person name="Mishler D.B."/>
            <person name="Reski R."/>
            <person name="Grigoriev I."/>
            <person name="Quatrano R.S."/>
            <person name="Boore J.L."/>
        </authorList>
    </citation>
    <scope>NUCLEOTIDE SEQUENCE [LARGE SCALE GENOMIC DNA]</scope>
    <source>
        <strain evidence="3 4">cv. Gransden 2004</strain>
    </source>
</reference>
<accession>A0A2K1KNR8</accession>
<dbReference type="EMBL" id="ABEU02000004">
    <property type="protein sequence ID" value="PNR55422.1"/>
    <property type="molecule type" value="Genomic_DNA"/>
</dbReference>
<sequence>MALCSERLAAEGCFEATLSILLLLRGSYSGLVLLPLSLFFISLLDFLSVI</sequence>
<dbReference type="AlphaFoldDB" id="A0A2K1KNR8"/>
<dbReference type="EnsemblPlants" id="Pp3c4_16620V3.1">
    <property type="protein sequence ID" value="PAC:32921875.CDS.1"/>
    <property type="gene ID" value="Pp3c4_16620"/>
</dbReference>
<keyword evidence="1" id="KW-0472">Membrane</keyword>
<name>A0A2K1KNR8_PHYPA</name>
<keyword evidence="1" id="KW-1133">Transmembrane helix</keyword>
<keyword evidence="4" id="KW-1185">Reference proteome</keyword>
<protein>
    <submittedName>
        <fullName evidence="2 3">Uncharacterized protein</fullName>
    </submittedName>
</protein>
<evidence type="ECO:0000313" key="3">
    <source>
        <dbReference type="EnsemblPlants" id="PAC:32921875.CDS.1"/>
    </source>
</evidence>
<dbReference type="Proteomes" id="UP000006727">
    <property type="component" value="Chromosome 4"/>
</dbReference>
<evidence type="ECO:0000313" key="4">
    <source>
        <dbReference type="Proteomes" id="UP000006727"/>
    </source>
</evidence>
<organism evidence="2">
    <name type="scientific">Physcomitrium patens</name>
    <name type="common">Spreading-leaved earth moss</name>
    <name type="synonym">Physcomitrella patens</name>
    <dbReference type="NCBI Taxonomy" id="3218"/>
    <lineage>
        <taxon>Eukaryota</taxon>
        <taxon>Viridiplantae</taxon>
        <taxon>Streptophyta</taxon>
        <taxon>Embryophyta</taxon>
        <taxon>Bryophyta</taxon>
        <taxon>Bryophytina</taxon>
        <taxon>Bryopsida</taxon>
        <taxon>Funariidae</taxon>
        <taxon>Funariales</taxon>
        <taxon>Funariaceae</taxon>
        <taxon>Physcomitrium</taxon>
    </lineage>
</organism>
<proteinExistence type="predicted"/>
<evidence type="ECO:0000256" key="1">
    <source>
        <dbReference type="SAM" id="Phobius"/>
    </source>
</evidence>
<dbReference type="InParanoid" id="A0A2K1KNR8"/>
<reference evidence="3" key="3">
    <citation type="submission" date="2020-12" db="UniProtKB">
        <authorList>
            <consortium name="EnsemblPlants"/>
        </authorList>
    </citation>
    <scope>IDENTIFICATION</scope>
</reference>
<keyword evidence="1" id="KW-0812">Transmembrane</keyword>
<feature type="transmembrane region" description="Helical" evidence="1">
    <location>
        <begin position="28"/>
        <end position="47"/>
    </location>
</feature>
<dbReference type="Gramene" id="Pp3c4_16620V3.1">
    <property type="protein sequence ID" value="PAC:32921875.CDS.1"/>
    <property type="gene ID" value="Pp3c4_16620"/>
</dbReference>
<evidence type="ECO:0000313" key="2">
    <source>
        <dbReference type="EMBL" id="PNR55422.1"/>
    </source>
</evidence>
<gene>
    <name evidence="2" type="ORF">PHYPA_006319</name>
</gene>